<evidence type="ECO:0000256" key="3">
    <source>
        <dbReference type="ARBA" id="ARBA00022454"/>
    </source>
</evidence>
<keyword evidence="3" id="KW-0158">Chromosome</keyword>
<protein>
    <recommendedName>
        <fullName evidence="8">Telomere-associated protein Rif1 N-terminal domain-containing protein</fullName>
    </recommendedName>
</protein>
<dbReference type="GO" id="GO:0000723">
    <property type="term" value="P:telomere maintenance"/>
    <property type="evidence" value="ECO:0007669"/>
    <property type="project" value="TreeGrafter"/>
</dbReference>
<dbReference type="InterPro" id="IPR022031">
    <property type="entry name" value="Rif1_N"/>
</dbReference>
<dbReference type="PANTHER" id="PTHR22928">
    <property type="entry name" value="TELOMERE-ASSOCIATED PROTEIN RIF1"/>
    <property type="match status" value="1"/>
</dbReference>
<evidence type="ECO:0000259" key="8">
    <source>
        <dbReference type="Pfam" id="PF12231"/>
    </source>
</evidence>
<feature type="non-terminal residue" evidence="9">
    <location>
        <position position="1024"/>
    </location>
</feature>
<dbReference type="GO" id="GO:0005634">
    <property type="term" value="C:nucleus"/>
    <property type="evidence" value="ECO:0007669"/>
    <property type="project" value="UniProtKB-SubCell"/>
</dbReference>
<dbReference type="EMBL" id="ML004468">
    <property type="protein sequence ID" value="RKP30040.1"/>
    <property type="molecule type" value="Genomic_DNA"/>
</dbReference>
<reference evidence="10" key="1">
    <citation type="journal article" date="2018" name="Nat. Microbiol.">
        <title>Leveraging single-cell genomics to expand the fungal tree of life.</title>
        <authorList>
            <person name="Ahrendt S.R."/>
            <person name="Quandt C.A."/>
            <person name="Ciobanu D."/>
            <person name="Clum A."/>
            <person name="Salamov A."/>
            <person name="Andreopoulos B."/>
            <person name="Cheng J.F."/>
            <person name="Woyke T."/>
            <person name="Pelin A."/>
            <person name="Henrissat B."/>
            <person name="Reynolds N.K."/>
            <person name="Benny G.L."/>
            <person name="Smith M.E."/>
            <person name="James T.Y."/>
            <person name="Grigoriev I.V."/>
        </authorList>
    </citation>
    <scope>NUCLEOTIDE SEQUENCE [LARGE SCALE GENOMIC DNA]</scope>
    <source>
        <strain evidence="10">Baker2002</strain>
    </source>
</reference>
<evidence type="ECO:0000313" key="10">
    <source>
        <dbReference type="Proteomes" id="UP000268321"/>
    </source>
</evidence>
<proteinExistence type="predicted"/>
<keyword evidence="10" id="KW-1185">Reference proteome</keyword>
<keyword evidence="6" id="KW-0131">Cell cycle</keyword>
<keyword evidence="5" id="KW-0539">Nucleus</keyword>
<keyword evidence="4" id="KW-0779">Telomere</keyword>
<sequence>MSETECGRVQTPPSAVERDEPRAGRAARPAEQSIDLNSSPIKEVQPDLRAVLSARPDRVEILSSPTKKRKSVAFSDNIASDICDEPPGAGEPPLSSPRLILKYVAASKYSSPPDPSNSSTWAKLLHTQGGQHCPSNPHFWQPGTIVQLQSKSNDLPQLVEGCICVLACASFDKKFEVYATLNLVCRANDAATLKELLLNEGSPWLSAVEAATGFARTDPALYMSRLCLYVQRDMALLESRLFKSDAPALATADPFESRVLNQVLKLIGNLLAVPALSCHISVADIKAFLTHTCDVLVQPALPKSLVAPYLGIVKDCQISPKRRKLVFESAHEPLLEKILFALLRMRNFVSSSLINEKFAALCILVQHFPAVLAKHFHDWFPGFLLSLCDLSFVLYAKVVAAGAATLLEAARKYLDASEVCAVTRRALEVPLLPDATSLISDTSLGASACAQTTVEYVADNLKNLVRHGHYKHAMDIWLGLTLLLGAVPGGFDSWPHLGTWLLVHKTCFNENAVAAKEAALLAWLVVAYKICVVELHDVGALAPLSLPHTTAAKASPTWDAALRPKIRLLVYPFLCLSSTETPPQLVHALHRLFLAVLFNVFNFHRASLRLFLASWDKIAVPLMHSLYFRKNASAHLHQLGHEVLAGLLRPSTVTDKGASAVRCLANNLVTVAEIHPFNARWLHVRFEKVLPVMTLVFQLPHLRLDAKLNVLYAFLSTVRPILRKEMQPSDATLDMIENLPRSLEIVAASHAFSYEEAFKLALSLINAFGAPNLVPSCVEAASVFETILDASAAWSAPHLSGLLSMLYSAVGEKRSLPFLLRLAEFASTTRRDAVLVFVGDCLNSRKNTRFLVPEMVIISSIFRLLDQNFAGIAKKLIQHLVLMRPDEFESLTLQLQISRWSPPIVHFFLVLMHDAPYNHLRAVTASLVAEKLADPNTTEMVITFLLEQRATTELLRLQDKVWLRLRPLLKCNNGFKQMWRAYLAEISDSAVLDEVLVGALRHGIAVEDVISDRWNDFPQVLAEW</sequence>
<dbReference type="Proteomes" id="UP000268321">
    <property type="component" value="Unassembled WGS sequence"/>
</dbReference>
<dbReference type="Pfam" id="PF12231">
    <property type="entry name" value="Rif1_N"/>
    <property type="match status" value="1"/>
</dbReference>
<dbReference type="PANTHER" id="PTHR22928:SF3">
    <property type="entry name" value="TELOMERE-ASSOCIATED PROTEIN RIF1"/>
    <property type="match status" value="1"/>
</dbReference>
<evidence type="ECO:0000256" key="7">
    <source>
        <dbReference type="SAM" id="MobiDB-lite"/>
    </source>
</evidence>
<accession>A0A4P9ZDQ7</accession>
<evidence type="ECO:0000256" key="5">
    <source>
        <dbReference type="ARBA" id="ARBA00023242"/>
    </source>
</evidence>
<evidence type="ECO:0000256" key="6">
    <source>
        <dbReference type="ARBA" id="ARBA00023306"/>
    </source>
</evidence>
<evidence type="ECO:0000313" key="9">
    <source>
        <dbReference type="EMBL" id="RKP30040.1"/>
    </source>
</evidence>
<gene>
    <name evidence="9" type="ORF">METBISCDRAFT_17225</name>
</gene>
<feature type="region of interest" description="Disordered" evidence="7">
    <location>
        <begin position="1"/>
        <end position="42"/>
    </location>
</feature>
<evidence type="ECO:0000256" key="4">
    <source>
        <dbReference type="ARBA" id="ARBA00022895"/>
    </source>
</evidence>
<evidence type="ECO:0000256" key="2">
    <source>
        <dbReference type="ARBA" id="ARBA00004574"/>
    </source>
</evidence>
<comment type="subcellular location">
    <subcellularLocation>
        <location evidence="2">Chromosome</location>
        <location evidence="2">Telomere</location>
    </subcellularLocation>
    <subcellularLocation>
        <location evidence="1">Nucleus</location>
    </subcellularLocation>
</comment>
<dbReference type="GO" id="GO:0140445">
    <property type="term" value="C:chromosome, telomeric repeat region"/>
    <property type="evidence" value="ECO:0007669"/>
    <property type="project" value="TreeGrafter"/>
</dbReference>
<name>A0A4P9ZDQ7_9ASCO</name>
<dbReference type="OrthoDB" id="4070686at2759"/>
<evidence type="ECO:0000256" key="1">
    <source>
        <dbReference type="ARBA" id="ARBA00004123"/>
    </source>
</evidence>
<dbReference type="AlphaFoldDB" id="A0A4P9ZDQ7"/>
<organism evidence="9 10">
    <name type="scientific">Metschnikowia bicuspidata</name>
    <dbReference type="NCBI Taxonomy" id="27322"/>
    <lineage>
        <taxon>Eukaryota</taxon>
        <taxon>Fungi</taxon>
        <taxon>Dikarya</taxon>
        <taxon>Ascomycota</taxon>
        <taxon>Saccharomycotina</taxon>
        <taxon>Pichiomycetes</taxon>
        <taxon>Metschnikowiaceae</taxon>
        <taxon>Metschnikowia</taxon>
    </lineage>
</organism>
<feature type="domain" description="Telomere-associated protein Rif1 N-terminal" evidence="8">
    <location>
        <begin position="223"/>
        <end position="548"/>
    </location>
</feature>